<organism evidence="1 2">
    <name type="scientific">Nephila pilipes</name>
    <name type="common">Giant wood spider</name>
    <name type="synonym">Nephila maculata</name>
    <dbReference type="NCBI Taxonomy" id="299642"/>
    <lineage>
        <taxon>Eukaryota</taxon>
        <taxon>Metazoa</taxon>
        <taxon>Ecdysozoa</taxon>
        <taxon>Arthropoda</taxon>
        <taxon>Chelicerata</taxon>
        <taxon>Arachnida</taxon>
        <taxon>Araneae</taxon>
        <taxon>Araneomorphae</taxon>
        <taxon>Entelegynae</taxon>
        <taxon>Araneoidea</taxon>
        <taxon>Nephilidae</taxon>
        <taxon>Nephila</taxon>
    </lineage>
</organism>
<name>A0A8X6QDK2_NEPPI</name>
<dbReference type="AlphaFoldDB" id="A0A8X6QDK2"/>
<dbReference type="EMBL" id="BMAW01080403">
    <property type="protein sequence ID" value="GFU19428.1"/>
    <property type="molecule type" value="Genomic_DNA"/>
</dbReference>
<proteinExistence type="predicted"/>
<protein>
    <submittedName>
        <fullName evidence="1">Uncharacterized protein</fullName>
    </submittedName>
</protein>
<accession>A0A8X6QDK2</accession>
<evidence type="ECO:0000313" key="2">
    <source>
        <dbReference type="Proteomes" id="UP000887013"/>
    </source>
</evidence>
<keyword evidence="2" id="KW-1185">Reference proteome</keyword>
<dbReference type="Proteomes" id="UP000887013">
    <property type="component" value="Unassembled WGS sequence"/>
</dbReference>
<sequence>MESITVVQVGIKRIIEQCNFNTNLTEEQWLANHNIGKLSRPNIMYCDRKEKLFGSFFLKVNNLKDSDEIIAYVGSPGLTCGAGRHGRWSLKGGISRDCSRLAPLSREGGPCPSSFLPPGPGEVALPTGGGRFEECFCPCSARRRRRPFIQTPFKRSLSRLAPPGKGGPHEFSLSHVGKICNAYRKVKDQSKHTFCVMKGTFNFKYE</sequence>
<evidence type="ECO:0000313" key="1">
    <source>
        <dbReference type="EMBL" id="GFU19428.1"/>
    </source>
</evidence>
<gene>
    <name evidence="1" type="ORF">NPIL_532351</name>
</gene>
<comment type="caution">
    <text evidence="1">The sequence shown here is derived from an EMBL/GenBank/DDBJ whole genome shotgun (WGS) entry which is preliminary data.</text>
</comment>
<reference evidence="1" key="1">
    <citation type="submission" date="2020-08" db="EMBL/GenBank/DDBJ databases">
        <title>Multicomponent nature underlies the extraordinary mechanical properties of spider dragline silk.</title>
        <authorList>
            <person name="Kono N."/>
            <person name="Nakamura H."/>
            <person name="Mori M."/>
            <person name="Yoshida Y."/>
            <person name="Ohtoshi R."/>
            <person name="Malay A.D."/>
            <person name="Moran D.A.P."/>
            <person name="Tomita M."/>
            <person name="Numata K."/>
            <person name="Arakawa K."/>
        </authorList>
    </citation>
    <scope>NUCLEOTIDE SEQUENCE</scope>
</reference>